<dbReference type="GO" id="GO:0003729">
    <property type="term" value="F:mRNA binding"/>
    <property type="evidence" value="ECO:0007669"/>
    <property type="project" value="TreeGrafter"/>
</dbReference>
<dbReference type="GO" id="GO:0005737">
    <property type="term" value="C:cytoplasm"/>
    <property type="evidence" value="ECO:0007669"/>
    <property type="project" value="TreeGrafter"/>
</dbReference>
<feature type="region of interest" description="Disordered" evidence="3">
    <location>
        <begin position="38"/>
        <end position="64"/>
    </location>
</feature>
<evidence type="ECO:0000256" key="1">
    <source>
        <dbReference type="ARBA" id="ARBA00022884"/>
    </source>
</evidence>
<dbReference type="EMBL" id="HBNR01015880">
    <property type="protein sequence ID" value="CAE4570825.1"/>
    <property type="molecule type" value="Transcribed_RNA"/>
</dbReference>
<name>A0A7S4Q3U4_9DINO</name>
<dbReference type="Gene3D" id="3.30.70.330">
    <property type="match status" value="2"/>
</dbReference>
<dbReference type="GO" id="GO:1990904">
    <property type="term" value="C:ribonucleoprotein complex"/>
    <property type="evidence" value="ECO:0007669"/>
    <property type="project" value="TreeGrafter"/>
</dbReference>
<evidence type="ECO:0000256" key="3">
    <source>
        <dbReference type="SAM" id="MobiDB-lite"/>
    </source>
</evidence>
<dbReference type="SUPFAM" id="SSF54928">
    <property type="entry name" value="RNA-binding domain, RBD"/>
    <property type="match status" value="2"/>
</dbReference>
<protein>
    <recommendedName>
        <fullName evidence="4">RRM domain-containing protein</fullName>
    </recommendedName>
</protein>
<dbReference type="PROSITE" id="PS50102">
    <property type="entry name" value="RRM"/>
    <property type="match status" value="2"/>
</dbReference>
<dbReference type="PANTHER" id="PTHR23003">
    <property type="entry name" value="RNA RECOGNITION MOTIF RRM DOMAIN CONTAINING PROTEIN"/>
    <property type="match status" value="1"/>
</dbReference>
<evidence type="ECO:0000313" key="5">
    <source>
        <dbReference type="EMBL" id="CAE4570825.1"/>
    </source>
</evidence>
<gene>
    <name evidence="5" type="ORF">AMON00008_LOCUS10444</name>
</gene>
<dbReference type="InterPro" id="IPR012677">
    <property type="entry name" value="Nucleotide-bd_a/b_plait_sf"/>
</dbReference>
<sequence length="289" mass="31621">MMCQRERTKRMLARPCAATFLFASHIRMPEDTMLGDFAPPQPPSVPAGAVEEGPQGGEGKDWLPDEPRMVYVGNLAWSVKWQDLKDYMKQVGNVEFARILTVDGTEWGRSRGIAYVRYSTEDEAKAAVATLNQTELSGRKLTVDVWTGNKPGSGGKGFGGKGWSFGGKGGAKGGGPFFKGGFWGKGFGKSSRVHGDFEQMVYVGNLSFKAEWQELKDHMKEAGNVEFVKILTEDGSDYGRSKGIACVRYTSQAMAEEAIARLNGTEFMDRKIVVDKWTKSSPPAATPPV</sequence>
<proteinExistence type="predicted"/>
<dbReference type="GO" id="GO:0005634">
    <property type="term" value="C:nucleus"/>
    <property type="evidence" value="ECO:0007669"/>
    <property type="project" value="TreeGrafter"/>
</dbReference>
<evidence type="ECO:0000259" key="4">
    <source>
        <dbReference type="PROSITE" id="PS50102"/>
    </source>
</evidence>
<dbReference type="PANTHER" id="PTHR23003:SF3">
    <property type="entry name" value="FI21236P1-RELATED"/>
    <property type="match status" value="1"/>
</dbReference>
<reference evidence="5" key="1">
    <citation type="submission" date="2021-01" db="EMBL/GenBank/DDBJ databases">
        <authorList>
            <person name="Corre E."/>
            <person name="Pelletier E."/>
            <person name="Niang G."/>
            <person name="Scheremetjew M."/>
            <person name="Finn R."/>
            <person name="Kale V."/>
            <person name="Holt S."/>
            <person name="Cochrane G."/>
            <person name="Meng A."/>
            <person name="Brown T."/>
            <person name="Cohen L."/>
        </authorList>
    </citation>
    <scope>NUCLEOTIDE SEQUENCE</scope>
    <source>
        <strain evidence="5">CCMP3105</strain>
    </source>
</reference>
<accession>A0A7S4Q3U4</accession>
<organism evidence="5">
    <name type="scientific">Alexandrium monilatum</name>
    <dbReference type="NCBI Taxonomy" id="311494"/>
    <lineage>
        <taxon>Eukaryota</taxon>
        <taxon>Sar</taxon>
        <taxon>Alveolata</taxon>
        <taxon>Dinophyceae</taxon>
        <taxon>Gonyaulacales</taxon>
        <taxon>Pyrocystaceae</taxon>
        <taxon>Alexandrium</taxon>
    </lineage>
</organism>
<dbReference type="AlphaFoldDB" id="A0A7S4Q3U4"/>
<dbReference type="SMART" id="SM00360">
    <property type="entry name" value="RRM"/>
    <property type="match status" value="2"/>
</dbReference>
<keyword evidence="1 2" id="KW-0694">RNA-binding</keyword>
<dbReference type="InterPro" id="IPR000504">
    <property type="entry name" value="RRM_dom"/>
</dbReference>
<evidence type="ECO:0000256" key="2">
    <source>
        <dbReference type="PROSITE-ProRule" id="PRU00176"/>
    </source>
</evidence>
<dbReference type="InterPro" id="IPR050374">
    <property type="entry name" value="RRT5_SRSF_SR"/>
</dbReference>
<feature type="domain" description="RRM" evidence="4">
    <location>
        <begin position="199"/>
        <end position="279"/>
    </location>
</feature>
<dbReference type="InterPro" id="IPR035979">
    <property type="entry name" value="RBD_domain_sf"/>
</dbReference>
<feature type="domain" description="RRM" evidence="4">
    <location>
        <begin position="68"/>
        <end position="148"/>
    </location>
</feature>
<dbReference type="Pfam" id="PF00076">
    <property type="entry name" value="RRM_1"/>
    <property type="match status" value="2"/>
</dbReference>